<evidence type="ECO:0000256" key="3">
    <source>
        <dbReference type="ARBA" id="ARBA00022840"/>
    </source>
</evidence>
<keyword evidence="2" id="KW-0547">Nucleotide-binding</keyword>
<dbReference type="EMBL" id="BJXR01000013">
    <property type="protein sequence ID" value="GEN05987.1"/>
    <property type="molecule type" value="Genomic_DNA"/>
</dbReference>
<dbReference type="Gene3D" id="1.10.8.60">
    <property type="match status" value="1"/>
</dbReference>
<evidence type="ECO:0000313" key="7">
    <source>
        <dbReference type="Proteomes" id="UP000183760"/>
    </source>
</evidence>
<accession>A0A511SWR6</accession>
<dbReference type="CDD" id="cd19481">
    <property type="entry name" value="RecA-like_protease"/>
    <property type="match status" value="1"/>
</dbReference>
<dbReference type="RefSeq" id="WP_074951217.1">
    <property type="nucleotide sequence ID" value="NZ_BJXR01000013.1"/>
</dbReference>
<dbReference type="GO" id="GO:0016887">
    <property type="term" value="F:ATP hydrolysis activity"/>
    <property type="evidence" value="ECO:0007669"/>
    <property type="project" value="InterPro"/>
</dbReference>
<keyword evidence="3" id="KW-0067">ATP-binding</keyword>
<dbReference type="InterPro" id="IPR003593">
    <property type="entry name" value="AAA+_ATPase"/>
</dbReference>
<dbReference type="Gene3D" id="3.40.50.300">
    <property type="entry name" value="P-loop containing nucleotide triphosphate hydrolases"/>
    <property type="match status" value="1"/>
</dbReference>
<keyword evidence="7" id="KW-1185">Reference proteome</keyword>
<evidence type="ECO:0000259" key="4">
    <source>
        <dbReference type="SMART" id="SM00382"/>
    </source>
</evidence>
<dbReference type="SUPFAM" id="SSF52540">
    <property type="entry name" value="P-loop containing nucleoside triphosphate hydrolases"/>
    <property type="match status" value="1"/>
</dbReference>
<dbReference type="InterPro" id="IPR027417">
    <property type="entry name" value="P-loop_NTPase"/>
</dbReference>
<evidence type="ECO:0000313" key="8">
    <source>
        <dbReference type="Proteomes" id="UP000321514"/>
    </source>
</evidence>
<evidence type="ECO:0000313" key="6">
    <source>
        <dbReference type="EMBL" id="SET61610.1"/>
    </source>
</evidence>
<protein>
    <submittedName>
        <fullName evidence="6">ATPase family associated with various cellular activities (AAA)</fullName>
    </submittedName>
</protein>
<dbReference type="InterPro" id="IPR050221">
    <property type="entry name" value="26S_Proteasome_ATPase"/>
</dbReference>
<dbReference type="Proteomes" id="UP000183760">
    <property type="component" value="Unassembled WGS sequence"/>
</dbReference>
<dbReference type="GO" id="GO:0005524">
    <property type="term" value="F:ATP binding"/>
    <property type="evidence" value="ECO:0007669"/>
    <property type="project" value="UniProtKB-KW"/>
</dbReference>
<evidence type="ECO:0000313" key="5">
    <source>
        <dbReference type="EMBL" id="GEN05987.1"/>
    </source>
</evidence>
<reference evidence="6 7" key="1">
    <citation type="submission" date="2016-10" db="EMBL/GenBank/DDBJ databases">
        <authorList>
            <person name="Varghese N."/>
            <person name="Submissions S."/>
        </authorList>
    </citation>
    <scope>NUCLEOTIDE SEQUENCE [LARGE SCALE GENOMIC DNA]</scope>
    <source>
        <strain evidence="6 7">DSM 16525</strain>
    </source>
</reference>
<dbReference type="Proteomes" id="UP000321514">
    <property type="component" value="Unassembled WGS sequence"/>
</dbReference>
<sequence>MDPHSLSTNAECLRAEVAWLTQWLGLRLQHHAGPPLPAPLLDTLPPPPLPTLQAPYAELLRELDCTTAERLLLILAALPHLQPAVLDPLFLRNQALDRRFTEFGGVVGQSHGGILPTGETALFLLAGDDLQARLKHLPLFHPDHPLFARRVLRLERRHPEEPSLSAALQLTPEALERLTTGAHHQPPFGPEFPAQRITTMQGWEDLVLDAPLRDDIEDIITWARYQGTLLDDWGLKKQLKPGYRTLFHGPPGTGKTLTATLLGKATGLPVYRVDLSKVVSKYIGETEKNLASLFDHAQLQRWILFFDEADALFGKRTESRNANDHAANQQISYLLQRIEDFPGIAILASNQRAHFDEAFARRFQSMIHFPMPGPAQRLRLWEACFKDKPFPLAPDVDLARLAREHELSGGAIINVLRHACLKAIVRTPQQLRAADLLHGIHRELHKEGRYTLPSR</sequence>
<name>A0A511SWR6_MYXFU</name>
<dbReference type="OrthoDB" id="9802352at2"/>
<gene>
    <name evidence="5" type="ORF">MFU01_10240</name>
    <name evidence="6" type="ORF">SAMN05443572_102896</name>
</gene>
<reference evidence="5 8" key="2">
    <citation type="submission" date="2019-07" db="EMBL/GenBank/DDBJ databases">
        <title>Whole genome shotgun sequence of Myxococcus fulvus NBRC 100333.</title>
        <authorList>
            <person name="Hosoyama A."/>
            <person name="Uohara A."/>
            <person name="Ohji S."/>
            <person name="Ichikawa N."/>
        </authorList>
    </citation>
    <scope>NUCLEOTIDE SEQUENCE [LARGE SCALE GENOMIC DNA]</scope>
    <source>
        <strain evidence="5 8">NBRC 100333</strain>
    </source>
</reference>
<dbReference type="InterPro" id="IPR003959">
    <property type="entry name" value="ATPase_AAA_core"/>
</dbReference>
<dbReference type="Pfam" id="PF00004">
    <property type="entry name" value="AAA"/>
    <property type="match status" value="1"/>
</dbReference>
<evidence type="ECO:0000256" key="2">
    <source>
        <dbReference type="ARBA" id="ARBA00022741"/>
    </source>
</evidence>
<organism evidence="5 8">
    <name type="scientific">Myxococcus fulvus</name>
    <dbReference type="NCBI Taxonomy" id="33"/>
    <lineage>
        <taxon>Bacteria</taxon>
        <taxon>Pseudomonadati</taxon>
        <taxon>Myxococcota</taxon>
        <taxon>Myxococcia</taxon>
        <taxon>Myxococcales</taxon>
        <taxon>Cystobacterineae</taxon>
        <taxon>Myxococcaceae</taxon>
        <taxon>Myxococcus</taxon>
    </lineage>
</organism>
<comment type="similarity">
    <text evidence="1">Belongs to the AAA ATPase family.</text>
</comment>
<comment type="caution">
    <text evidence="5">The sequence shown here is derived from an EMBL/GenBank/DDBJ whole genome shotgun (WGS) entry which is preliminary data.</text>
</comment>
<dbReference type="STRING" id="1334629.MFUL124B02_35705"/>
<dbReference type="SMART" id="SM00382">
    <property type="entry name" value="AAA"/>
    <property type="match status" value="1"/>
</dbReference>
<dbReference type="PANTHER" id="PTHR23073">
    <property type="entry name" value="26S PROTEASOME REGULATORY SUBUNIT"/>
    <property type="match status" value="1"/>
</dbReference>
<feature type="domain" description="AAA+ ATPase" evidence="4">
    <location>
        <begin position="241"/>
        <end position="373"/>
    </location>
</feature>
<evidence type="ECO:0000256" key="1">
    <source>
        <dbReference type="ARBA" id="ARBA00006914"/>
    </source>
</evidence>
<proteinExistence type="inferred from homology"/>
<dbReference type="AlphaFoldDB" id="A0A511SWR6"/>
<dbReference type="EMBL" id="FOIB01000002">
    <property type="protein sequence ID" value="SET61610.1"/>
    <property type="molecule type" value="Genomic_DNA"/>
</dbReference>